<dbReference type="InterPro" id="IPR006119">
    <property type="entry name" value="Resolv_N"/>
</dbReference>
<feature type="domain" description="Resolvase/invertase-type recombinase catalytic" evidence="2">
    <location>
        <begin position="3"/>
        <end position="146"/>
    </location>
</feature>
<dbReference type="EMBL" id="BMHK01000034">
    <property type="protein sequence ID" value="GGC12532.1"/>
    <property type="molecule type" value="Genomic_DNA"/>
</dbReference>
<dbReference type="Gene3D" id="3.40.50.1390">
    <property type="entry name" value="Resolvase, N-terminal catalytic domain"/>
    <property type="match status" value="1"/>
</dbReference>
<dbReference type="GO" id="GO:0000150">
    <property type="term" value="F:DNA strand exchange activity"/>
    <property type="evidence" value="ECO:0007669"/>
    <property type="project" value="InterPro"/>
</dbReference>
<proteinExistence type="predicted"/>
<dbReference type="InterPro" id="IPR011109">
    <property type="entry name" value="DNA_bind_recombinase_dom"/>
</dbReference>
<name>A0A916X5V5_9SPHN</name>
<organism evidence="4 5">
    <name type="scientific">Novosphingobium endophyticum</name>
    <dbReference type="NCBI Taxonomy" id="1955250"/>
    <lineage>
        <taxon>Bacteria</taxon>
        <taxon>Pseudomonadati</taxon>
        <taxon>Pseudomonadota</taxon>
        <taxon>Alphaproteobacteria</taxon>
        <taxon>Sphingomonadales</taxon>
        <taxon>Sphingomonadaceae</taxon>
        <taxon>Novosphingobium</taxon>
    </lineage>
</organism>
<dbReference type="PROSITE" id="PS51737">
    <property type="entry name" value="RECOMBINASE_DNA_BIND"/>
    <property type="match status" value="1"/>
</dbReference>
<accession>A0A916X5V5</accession>
<dbReference type="PROSITE" id="PS51736">
    <property type="entry name" value="RECOMBINASES_3"/>
    <property type="match status" value="1"/>
</dbReference>
<evidence type="ECO:0000259" key="3">
    <source>
        <dbReference type="PROSITE" id="PS51737"/>
    </source>
</evidence>
<dbReference type="PANTHER" id="PTHR30461">
    <property type="entry name" value="DNA-INVERTASE FROM LAMBDOID PROPHAGE"/>
    <property type="match status" value="1"/>
</dbReference>
<dbReference type="SUPFAM" id="SSF53041">
    <property type="entry name" value="Resolvase-like"/>
    <property type="match status" value="1"/>
</dbReference>
<reference evidence="4" key="1">
    <citation type="journal article" date="2014" name="Int. J. Syst. Evol. Microbiol.">
        <title>Complete genome sequence of Corynebacterium casei LMG S-19264T (=DSM 44701T), isolated from a smear-ripened cheese.</title>
        <authorList>
            <consortium name="US DOE Joint Genome Institute (JGI-PGF)"/>
            <person name="Walter F."/>
            <person name="Albersmeier A."/>
            <person name="Kalinowski J."/>
            <person name="Ruckert C."/>
        </authorList>
    </citation>
    <scope>NUCLEOTIDE SEQUENCE</scope>
    <source>
        <strain evidence="4">CGMCC 1.15095</strain>
    </source>
</reference>
<dbReference type="InterPro" id="IPR025827">
    <property type="entry name" value="Zn_ribbon_recom_dom"/>
</dbReference>
<evidence type="ECO:0000256" key="1">
    <source>
        <dbReference type="SAM" id="Coils"/>
    </source>
</evidence>
<dbReference type="Pfam" id="PF07508">
    <property type="entry name" value="Recombinase"/>
    <property type="match status" value="1"/>
</dbReference>
<protein>
    <submittedName>
        <fullName evidence="4">Resolvase</fullName>
    </submittedName>
</protein>
<reference evidence="4" key="2">
    <citation type="submission" date="2020-09" db="EMBL/GenBank/DDBJ databases">
        <authorList>
            <person name="Sun Q."/>
            <person name="Zhou Y."/>
        </authorList>
    </citation>
    <scope>NUCLEOTIDE SEQUENCE</scope>
    <source>
        <strain evidence="4">CGMCC 1.15095</strain>
    </source>
</reference>
<dbReference type="Proteomes" id="UP000608154">
    <property type="component" value="Unassembled WGS sequence"/>
</dbReference>
<keyword evidence="5" id="KW-1185">Reference proteome</keyword>
<dbReference type="Pfam" id="PF00239">
    <property type="entry name" value="Resolvase"/>
    <property type="match status" value="1"/>
</dbReference>
<dbReference type="InterPro" id="IPR036162">
    <property type="entry name" value="Resolvase-like_N_sf"/>
</dbReference>
<dbReference type="SMART" id="SM00857">
    <property type="entry name" value="Resolvase"/>
    <property type="match status" value="1"/>
</dbReference>
<dbReference type="Pfam" id="PF13408">
    <property type="entry name" value="Zn_ribbon_recom"/>
    <property type="match status" value="1"/>
</dbReference>
<dbReference type="InterPro" id="IPR038109">
    <property type="entry name" value="DNA_bind_recomb_sf"/>
</dbReference>
<feature type="domain" description="Recombinase" evidence="3">
    <location>
        <begin position="150"/>
        <end position="293"/>
    </location>
</feature>
<dbReference type="AlphaFoldDB" id="A0A916X5V5"/>
<dbReference type="CDD" id="cd00338">
    <property type="entry name" value="Ser_Recombinase"/>
    <property type="match status" value="1"/>
</dbReference>
<sequence>MTRVAIYARYSSDKQSDASIEDQIRLCDERAKREGWQVVQRYTDHGISGASLLRPGIQALMRDAQSGIFNLVLSEALDRVSRDQEDIAGLYKRLRFAGIPMVTLSEGEIGELHIGLKGTMGALFLRDLADKTRRGLRGRVEAGRSGGGNSYGYDVVVNVSASGEADRGERTINEQQAAIVREIFNAYAAGKSPKAIALDLNKRGESGPSGKGWGPSTINGNWRRGTGILNNELYIGRLVWNRLTYMKNPDTGKRVSRLNLESAWVAIDVPELRIIDQELWDEVKARQHGLRKLPAFHQKQRPRMLLSYLLKCGSCGGGFSKISQTHYGCSTARNKGTCTNRSAIKQEELEGRILGALQSQLMEPELCKEFCDEYTRHLNQLRNEKNAHISAAKAELIKVAKARENIIEAIKNGIPASEVKEDLARVAARRDELQRMLDQADEEPVLLHPNMAGFYREQVAALAEALTSEEFRGEAADLLRSLIESIVLSPSTDGGLDIDLHGDLAGILSLATAKKGADQGPDLQQVKMVAGVGFEPTTFRL</sequence>
<evidence type="ECO:0000259" key="2">
    <source>
        <dbReference type="PROSITE" id="PS51736"/>
    </source>
</evidence>
<feature type="coiled-coil region" evidence="1">
    <location>
        <begin position="416"/>
        <end position="443"/>
    </location>
</feature>
<dbReference type="Gene3D" id="3.90.1750.20">
    <property type="entry name" value="Putative Large Serine Recombinase, Chain B, Domain 2"/>
    <property type="match status" value="1"/>
</dbReference>
<evidence type="ECO:0000313" key="5">
    <source>
        <dbReference type="Proteomes" id="UP000608154"/>
    </source>
</evidence>
<evidence type="ECO:0000313" key="4">
    <source>
        <dbReference type="EMBL" id="GGC12532.1"/>
    </source>
</evidence>
<gene>
    <name evidence="4" type="ORF">GCM10011494_34170</name>
</gene>
<dbReference type="GO" id="GO:0003677">
    <property type="term" value="F:DNA binding"/>
    <property type="evidence" value="ECO:0007669"/>
    <property type="project" value="InterPro"/>
</dbReference>
<comment type="caution">
    <text evidence="4">The sequence shown here is derived from an EMBL/GenBank/DDBJ whole genome shotgun (WGS) entry which is preliminary data.</text>
</comment>
<dbReference type="PANTHER" id="PTHR30461:SF23">
    <property type="entry name" value="DNA RECOMBINASE-RELATED"/>
    <property type="match status" value="1"/>
</dbReference>
<keyword evidence="1" id="KW-0175">Coiled coil</keyword>
<dbReference type="InterPro" id="IPR050639">
    <property type="entry name" value="SSR_resolvase"/>
</dbReference>